<dbReference type="EnsemblFungi" id="MVLG_07321T0">
    <property type="protein sequence ID" value="MVLG_07321T0"/>
    <property type="gene ID" value="MVLG_07321"/>
</dbReference>
<sequence length="126" mass="14763">MVRNIKKHYRDKHNCTFKASDTRYRGNEVAFPLIGTDPEVQAGFGNLKRRYRKTVKARLDALEAQVKANRATHDEWEARKADRLACEPEDILRAWGEEDPPQEDEDWDYATQGDLRNLMPPNRHEL</sequence>
<dbReference type="InParanoid" id="U5HJZ8"/>
<gene>
    <name evidence="3" type="ORF">MVLG_07321</name>
</gene>
<keyword evidence="5" id="KW-1185">Reference proteome</keyword>
<accession>U5HJZ8</accession>
<feature type="coiled-coil region" evidence="1">
    <location>
        <begin position="52"/>
        <end position="79"/>
    </location>
</feature>
<reference evidence="3 5" key="3">
    <citation type="journal article" date="2015" name="BMC Genomics">
        <title>Sex and parasites: genomic and transcriptomic analysis of Microbotryum lychnidis-dioicae, the biotrophic and plant-castrating anther smut fungus.</title>
        <authorList>
            <person name="Perlin M.H."/>
            <person name="Amselem J."/>
            <person name="Fontanillas E."/>
            <person name="Toh S.S."/>
            <person name="Chen Z."/>
            <person name="Goldberg J."/>
            <person name="Duplessis S."/>
            <person name="Henrissat B."/>
            <person name="Young S."/>
            <person name="Zeng Q."/>
            <person name="Aguileta G."/>
            <person name="Petit E."/>
            <person name="Badouin H."/>
            <person name="Andrews J."/>
            <person name="Razeeq D."/>
            <person name="Gabaldon T."/>
            <person name="Quesneville H."/>
            <person name="Giraud T."/>
            <person name="Hood M.E."/>
            <person name="Schultz D.J."/>
            <person name="Cuomo C.A."/>
        </authorList>
    </citation>
    <scope>NUCLEOTIDE SEQUENCE [LARGE SCALE GENOMIC DNA]</scope>
    <source>
        <strain evidence="3">P1A1 Lamole</strain>
        <strain evidence="5">p1A1 Lamole</strain>
    </source>
</reference>
<evidence type="ECO:0000313" key="3">
    <source>
        <dbReference type="EMBL" id="KDE02103.1"/>
    </source>
</evidence>
<feature type="compositionally biased region" description="Acidic residues" evidence="2">
    <location>
        <begin position="97"/>
        <end position="108"/>
    </location>
</feature>
<dbReference type="HOGENOM" id="CLU_1987033_0_0_1"/>
<evidence type="ECO:0000256" key="2">
    <source>
        <dbReference type="SAM" id="MobiDB-lite"/>
    </source>
</evidence>
<dbReference type="EMBL" id="AEIJ01001733">
    <property type="status" value="NOT_ANNOTATED_CDS"/>
    <property type="molecule type" value="Genomic_DNA"/>
</dbReference>
<dbReference type="EMBL" id="GL542502">
    <property type="protein sequence ID" value="KDE02103.1"/>
    <property type="molecule type" value="Genomic_DNA"/>
</dbReference>
<protein>
    <submittedName>
        <fullName evidence="3 4">Uncharacterized protein</fullName>
    </submittedName>
</protein>
<evidence type="ECO:0000313" key="4">
    <source>
        <dbReference type="EnsemblFungi" id="MVLG_07321T0"/>
    </source>
</evidence>
<organism evidence="3">
    <name type="scientific">Microbotryum lychnidis-dioicae (strain p1A1 Lamole / MvSl-1064)</name>
    <name type="common">Anther smut fungus</name>
    <dbReference type="NCBI Taxonomy" id="683840"/>
    <lineage>
        <taxon>Eukaryota</taxon>
        <taxon>Fungi</taxon>
        <taxon>Dikarya</taxon>
        <taxon>Basidiomycota</taxon>
        <taxon>Pucciniomycotina</taxon>
        <taxon>Microbotryomycetes</taxon>
        <taxon>Microbotryales</taxon>
        <taxon>Microbotryaceae</taxon>
        <taxon>Microbotryum</taxon>
    </lineage>
</organism>
<feature type="region of interest" description="Disordered" evidence="2">
    <location>
        <begin position="94"/>
        <end position="126"/>
    </location>
</feature>
<name>U5HJZ8_USTV1</name>
<evidence type="ECO:0000256" key="1">
    <source>
        <dbReference type="SAM" id="Coils"/>
    </source>
</evidence>
<reference evidence="5" key="1">
    <citation type="submission" date="2010-11" db="EMBL/GenBank/DDBJ databases">
        <title>The genome sequence of Microbotryum violaceum strain p1A1 Lamole.</title>
        <authorList>
            <person name="Cuomo C."/>
            <person name="Perlin M."/>
            <person name="Young S.K."/>
            <person name="Zeng Q."/>
            <person name="Gargeya S."/>
            <person name="Alvarado L."/>
            <person name="Berlin A."/>
            <person name="Chapman S.B."/>
            <person name="Chen Z."/>
            <person name="Freedman E."/>
            <person name="Gellesch M."/>
            <person name="Goldberg J."/>
            <person name="Griggs A."/>
            <person name="Gujja S."/>
            <person name="Heilman E."/>
            <person name="Heiman D."/>
            <person name="Howarth C."/>
            <person name="Mehta T."/>
            <person name="Neiman D."/>
            <person name="Pearson M."/>
            <person name="Roberts A."/>
            <person name="Saif S."/>
            <person name="Shea T."/>
            <person name="Shenoy N."/>
            <person name="Sisk P."/>
            <person name="Stolte C."/>
            <person name="Sykes S."/>
            <person name="White J."/>
            <person name="Yandava C."/>
            <person name="Haas B."/>
            <person name="Nusbaum C."/>
            <person name="Birren B."/>
        </authorList>
    </citation>
    <scope>NUCLEOTIDE SEQUENCE [LARGE SCALE GENOMIC DNA]</scope>
    <source>
        <strain evidence="5">p1A1 Lamole</strain>
    </source>
</reference>
<dbReference type="AlphaFoldDB" id="U5HJZ8"/>
<proteinExistence type="predicted"/>
<reference evidence="3" key="2">
    <citation type="submission" date="2010-11" db="EMBL/GenBank/DDBJ databases">
        <authorList>
            <consortium name="The Broad Institute Genome Sequencing Platform"/>
            <person name="Earl A."/>
            <person name="Ward D."/>
            <person name="Feldgarden M."/>
            <person name="Gevers D."/>
            <person name="Butler R."/>
            <person name="Young S.K."/>
            <person name="Zeng Q."/>
            <person name="Gargeya S."/>
            <person name="Fitzgerald M."/>
            <person name="Haas B."/>
            <person name="Abouelleil A."/>
            <person name="Alvarado L."/>
            <person name="Arachchi H.M."/>
            <person name="Berlin A."/>
            <person name="Brown A."/>
            <person name="Chapman S.B."/>
            <person name="Chen Z."/>
            <person name="Dunbar C."/>
            <person name="Freedman E."/>
            <person name="Gearin G."/>
            <person name="Gellesch M."/>
            <person name="Goldberg J."/>
            <person name="Griggs A."/>
            <person name="Gujja S."/>
            <person name="Heilman E."/>
            <person name="Heiman D."/>
            <person name="Howarth C."/>
            <person name="Larson L."/>
            <person name="Lui A."/>
            <person name="MacDonald P.J.P."/>
            <person name="Mehta T."/>
            <person name="Montmayeur A."/>
            <person name="Murphy C."/>
            <person name="Neiman D."/>
            <person name="Pearson M."/>
            <person name="Priest M."/>
            <person name="Roberts A."/>
            <person name="Saif S."/>
            <person name="Shea T."/>
            <person name="Shenoy N."/>
            <person name="Sisk P."/>
            <person name="Stolte C."/>
            <person name="Sykes S."/>
            <person name="White J."/>
            <person name="Yandava C."/>
            <person name="Wortman J."/>
            <person name="Nusbaum C."/>
            <person name="Birren B."/>
        </authorList>
    </citation>
    <scope>NUCLEOTIDE SEQUENCE</scope>
    <source>
        <strain evidence="3">P1A1 Lamole</strain>
    </source>
</reference>
<keyword evidence="1" id="KW-0175">Coiled coil</keyword>
<dbReference type="Proteomes" id="UP000017200">
    <property type="component" value="Unassembled WGS sequence"/>
</dbReference>
<feature type="non-terminal residue" evidence="3">
    <location>
        <position position="126"/>
    </location>
</feature>
<reference evidence="4" key="4">
    <citation type="submission" date="2015-06" db="UniProtKB">
        <authorList>
            <consortium name="EnsemblFungi"/>
        </authorList>
    </citation>
    <scope>IDENTIFICATION</scope>
</reference>
<evidence type="ECO:0000313" key="5">
    <source>
        <dbReference type="Proteomes" id="UP000017200"/>
    </source>
</evidence>